<comment type="caution">
    <text evidence="2">The sequence shown here is derived from an EMBL/GenBank/DDBJ whole genome shotgun (WGS) entry which is preliminary data.</text>
</comment>
<keyword evidence="3" id="KW-1185">Reference proteome</keyword>
<evidence type="ECO:0000256" key="1">
    <source>
        <dbReference type="SAM" id="MobiDB-lite"/>
    </source>
</evidence>
<sequence length="183" mass="20343">MWTGFTTTAKKKETDKFAQAIGVTMWIVKPAAMPVQFLMRPTGATSVGYSHPPPHNYDGIHRRFINIPTKSQTSESVGGLGQQILLRTANSNPSKPNPMEKEISGSDVLWAIQRATAQRKRTNAGKKKTKKIRGVELSSSAGESTEDNGIDYSNVAPLKIKSDWGHRLEEFEKLLKEFQDTEL</sequence>
<feature type="region of interest" description="Disordered" evidence="1">
    <location>
        <begin position="117"/>
        <end position="152"/>
    </location>
</feature>
<evidence type="ECO:0000313" key="2">
    <source>
        <dbReference type="EMBL" id="KAG7570733.1"/>
    </source>
</evidence>
<dbReference type="PANTHER" id="PTHR37728:SF1">
    <property type="entry name" value="OS06G0132300 PROTEIN"/>
    <property type="match status" value="1"/>
</dbReference>
<dbReference type="EMBL" id="JAEFBK010000009">
    <property type="protein sequence ID" value="KAG7570733.1"/>
    <property type="molecule type" value="Genomic_DNA"/>
</dbReference>
<accession>A0A8T2AB71</accession>
<reference evidence="2 3" key="1">
    <citation type="submission" date="2020-12" db="EMBL/GenBank/DDBJ databases">
        <title>Concerted genomic and epigenomic changes stabilize Arabidopsis allopolyploids.</title>
        <authorList>
            <person name="Chen Z."/>
        </authorList>
    </citation>
    <scope>NUCLEOTIDE SEQUENCE [LARGE SCALE GENOMIC DNA]</scope>
    <source>
        <strain evidence="2">Allo738</strain>
        <tissue evidence="2">Leaf</tissue>
    </source>
</reference>
<gene>
    <name evidence="2" type="ORF">ISN45_Aa04g032910</name>
</gene>
<evidence type="ECO:0000313" key="3">
    <source>
        <dbReference type="Proteomes" id="UP000694240"/>
    </source>
</evidence>
<dbReference type="AlphaFoldDB" id="A0A8T2AB71"/>
<organism evidence="2 3">
    <name type="scientific">Arabidopsis thaliana x Arabidopsis arenosa</name>
    <dbReference type="NCBI Taxonomy" id="1240361"/>
    <lineage>
        <taxon>Eukaryota</taxon>
        <taxon>Viridiplantae</taxon>
        <taxon>Streptophyta</taxon>
        <taxon>Embryophyta</taxon>
        <taxon>Tracheophyta</taxon>
        <taxon>Spermatophyta</taxon>
        <taxon>Magnoliopsida</taxon>
        <taxon>eudicotyledons</taxon>
        <taxon>Gunneridae</taxon>
        <taxon>Pentapetalae</taxon>
        <taxon>rosids</taxon>
        <taxon>malvids</taxon>
        <taxon>Brassicales</taxon>
        <taxon>Brassicaceae</taxon>
        <taxon>Camelineae</taxon>
        <taxon>Arabidopsis</taxon>
    </lineage>
</organism>
<dbReference type="Proteomes" id="UP000694240">
    <property type="component" value="Chromosome 9"/>
</dbReference>
<protein>
    <submittedName>
        <fullName evidence="2">Uncharacterized protein</fullName>
    </submittedName>
</protein>
<dbReference type="PANTHER" id="PTHR37728">
    <property type="entry name" value="BNAA04G26730D PROTEIN"/>
    <property type="match status" value="1"/>
</dbReference>
<name>A0A8T2AB71_9BRAS</name>
<proteinExistence type="predicted"/>
<feature type="compositionally biased region" description="Basic residues" evidence="1">
    <location>
        <begin position="117"/>
        <end position="132"/>
    </location>
</feature>